<dbReference type="Pfam" id="PF14525">
    <property type="entry name" value="AraC_binding_2"/>
    <property type="match status" value="1"/>
</dbReference>
<evidence type="ECO:0000256" key="1">
    <source>
        <dbReference type="ARBA" id="ARBA00023015"/>
    </source>
</evidence>
<dbReference type="PANTHER" id="PTHR46796">
    <property type="entry name" value="HTH-TYPE TRANSCRIPTIONAL ACTIVATOR RHAS-RELATED"/>
    <property type="match status" value="1"/>
</dbReference>
<keyword evidence="2" id="KW-0238">DNA-binding</keyword>
<dbReference type="EMBL" id="CP045810">
    <property type="protein sequence ID" value="QHN38178.1"/>
    <property type="molecule type" value="Genomic_DNA"/>
</dbReference>
<protein>
    <submittedName>
        <fullName evidence="4">Helix-turn-helix domain-containing protein</fullName>
    </submittedName>
</protein>
<sequence length="330" mass="35278">MAEMRMSGAGDGPRRDGTPPPILRRTQGFEVPGGDAGAVRPWEEYNAATLIELSCTVPAAQTFRAREVNLQLDQVHLAHVTGTAHRVHRDRPMVDDRPGDAIAAYAALRGEVQVEHGGVRTVMRPGQMLICDVDTPFFRHFGRGVQELVVKVPRTVLTELTGAAEVTPVVVDTATAAHAKALVRLAGQAVASPVPVPADEQAAIELVAVLAGDGRVRSSIAYRAAARSFIADHLTDPTLSATDVAAAVGISERQLSRILAEAGTSVPRHVLARRLDLAYGMLTGTTTGVRATDVAARCGFTSTTYFSTVFKRRFGVTARDAMRWQPALTM</sequence>
<accession>A0A857M7D5</accession>
<dbReference type="InterPro" id="IPR009057">
    <property type="entry name" value="Homeodomain-like_sf"/>
</dbReference>
<dbReference type="Gene3D" id="1.10.10.60">
    <property type="entry name" value="Homeodomain-like"/>
    <property type="match status" value="1"/>
</dbReference>
<dbReference type="InterPro" id="IPR001387">
    <property type="entry name" value="Cro/C1-type_HTH"/>
</dbReference>
<name>A0A857M7D5_9ACTN</name>
<evidence type="ECO:0000256" key="3">
    <source>
        <dbReference type="ARBA" id="ARBA00023163"/>
    </source>
</evidence>
<dbReference type="Pfam" id="PF12833">
    <property type="entry name" value="HTH_18"/>
    <property type="match status" value="1"/>
</dbReference>
<dbReference type="SUPFAM" id="SSF46689">
    <property type="entry name" value="Homeodomain-like"/>
    <property type="match status" value="1"/>
</dbReference>
<dbReference type="CDD" id="cd00093">
    <property type="entry name" value="HTH_XRE"/>
    <property type="match status" value="1"/>
</dbReference>
<dbReference type="PROSITE" id="PS01124">
    <property type="entry name" value="HTH_ARAC_FAMILY_2"/>
    <property type="match status" value="1"/>
</dbReference>
<keyword evidence="1" id="KW-0805">Transcription regulation</keyword>
<dbReference type="GO" id="GO:0043565">
    <property type="term" value="F:sequence-specific DNA binding"/>
    <property type="evidence" value="ECO:0007669"/>
    <property type="project" value="InterPro"/>
</dbReference>
<dbReference type="SMART" id="SM00342">
    <property type="entry name" value="HTH_ARAC"/>
    <property type="match status" value="1"/>
</dbReference>
<dbReference type="PANTHER" id="PTHR46796:SF6">
    <property type="entry name" value="ARAC SUBFAMILY"/>
    <property type="match status" value="1"/>
</dbReference>
<evidence type="ECO:0000256" key="2">
    <source>
        <dbReference type="ARBA" id="ARBA00023125"/>
    </source>
</evidence>
<dbReference type="RefSeq" id="WP_005185065.1">
    <property type="nucleotide sequence ID" value="NZ_CP045804.1"/>
</dbReference>
<keyword evidence="3" id="KW-0804">Transcription</keyword>
<proteinExistence type="predicted"/>
<dbReference type="InterPro" id="IPR018060">
    <property type="entry name" value="HTH_AraC"/>
</dbReference>
<organism evidence="4">
    <name type="scientific">Gordonia amarae</name>
    <dbReference type="NCBI Taxonomy" id="36821"/>
    <lineage>
        <taxon>Bacteria</taxon>
        <taxon>Bacillati</taxon>
        <taxon>Actinomycetota</taxon>
        <taxon>Actinomycetes</taxon>
        <taxon>Mycobacteriales</taxon>
        <taxon>Gordoniaceae</taxon>
        <taxon>Gordonia</taxon>
    </lineage>
</organism>
<dbReference type="InterPro" id="IPR050204">
    <property type="entry name" value="AraC_XylS_family_regulators"/>
</dbReference>
<gene>
    <name evidence="4" type="ORF">GII30_02365</name>
</gene>
<reference evidence="4" key="1">
    <citation type="journal article" date="2021" name="Nat. Microbiol.">
        <title>Cocultivation of an ultrasmall environmental parasitic bacterium with lytic ability against bacteria associated with wastewater foams.</title>
        <authorList>
            <person name="Batinovic S."/>
            <person name="Rose J.J.A."/>
            <person name="Ratcliffe J."/>
            <person name="Seviour R.J."/>
            <person name="Petrovski S."/>
        </authorList>
    </citation>
    <scope>NUCLEOTIDE SEQUENCE</scope>
    <source>
        <strain evidence="4">CON44</strain>
    </source>
</reference>
<dbReference type="InterPro" id="IPR035418">
    <property type="entry name" value="AraC-bd_2"/>
</dbReference>
<dbReference type="GO" id="GO:0003700">
    <property type="term" value="F:DNA-binding transcription factor activity"/>
    <property type="evidence" value="ECO:0007669"/>
    <property type="project" value="InterPro"/>
</dbReference>
<evidence type="ECO:0000313" key="4">
    <source>
        <dbReference type="EMBL" id="QHN38178.1"/>
    </source>
</evidence>
<dbReference type="AlphaFoldDB" id="A0A857M7D5"/>